<dbReference type="SUPFAM" id="SSF53335">
    <property type="entry name" value="S-adenosyl-L-methionine-dependent methyltransferases"/>
    <property type="match status" value="1"/>
</dbReference>
<accession>A0A3R7HMN3</accession>
<evidence type="ECO:0000256" key="1">
    <source>
        <dbReference type="SAM" id="Phobius"/>
    </source>
</evidence>
<proteinExistence type="predicted"/>
<dbReference type="InterPro" id="IPR029063">
    <property type="entry name" value="SAM-dependent_MTases_sf"/>
</dbReference>
<dbReference type="InterPro" id="IPR041698">
    <property type="entry name" value="Methyltransf_25"/>
</dbReference>
<evidence type="ECO:0000313" key="4">
    <source>
        <dbReference type="Proteomes" id="UP000284657"/>
    </source>
</evidence>
<sequence>MAALWKRPGVVLGGVVIYAGVTFATYVTLYDPKKQSGDAPAPMTDLKRLQVFDANASQYDKELEWDERLTGISLMRRFLLRNAKGKVLEVAAGTGRNLGFYPKSTQLTLTDFSPRMLQQVSEKQRNQIQNCDLQVMRAGELSFSDGHFDTVVDTFGLCSMDDSVQTLKEMQRVCKKEGGRILLLEHGQSSYTWLANILDKFADLHAQKWGCHWNRDILGMIEQAGLEVETVHRFHFGTTYYIVAKPGGRTEEKIYGELQRGVVIHPMSLTGFQS</sequence>
<dbReference type="GO" id="GO:0008168">
    <property type="term" value="F:methyltransferase activity"/>
    <property type="evidence" value="ECO:0007669"/>
    <property type="project" value="TreeGrafter"/>
</dbReference>
<evidence type="ECO:0000313" key="3">
    <source>
        <dbReference type="EMBL" id="RLN64275.1"/>
    </source>
</evidence>
<dbReference type="Pfam" id="PF13649">
    <property type="entry name" value="Methyltransf_25"/>
    <property type="match status" value="1"/>
</dbReference>
<organism evidence="3 4">
    <name type="scientific">Phytophthora kernoviae</name>
    <dbReference type="NCBI Taxonomy" id="325452"/>
    <lineage>
        <taxon>Eukaryota</taxon>
        <taxon>Sar</taxon>
        <taxon>Stramenopiles</taxon>
        <taxon>Oomycota</taxon>
        <taxon>Peronosporomycetes</taxon>
        <taxon>Peronosporales</taxon>
        <taxon>Peronosporaceae</taxon>
        <taxon>Phytophthora</taxon>
    </lineage>
</organism>
<keyword evidence="1" id="KW-0472">Membrane</keyword>
<dbReference type="EMBL" id="MBAD02000676">
    <property type="protein sequence ID" value="RLN64275.1"/>
    <property type="molecule type" value="Genomic_DNA"/>
</dbReference>
<dbReference type="InterPro" id="IPR050508">
    <property type="entry name" value="Methyltransf_Superfamily"/>
</dbReference>
<feature type="transmembrane region" description="Helical" evidence="1">
    <location>
        <begin position="9"/>
        <end position="29"/>
    </location>
</feature>
<feature type="domain" description="Methyltransferase" evidence="2">
    <location>
        <begin position="87"/>
        <end position="178"/>
    </location>
</feature>
<protein>
    <recommendedName>
        <fullName evidence="2">Methyltransferase domain-containing protein</fullName>
    </recommendedName>
</protein>
<keyword evidence="1" id="KW-1133">Transmembrane helix</keyword>
<dbReference type="Proteomes" id="UP000284657">
    <property type="component" value="Unassembled WGS sequence"/>
</dbReference>
<name>A0A3R7HMN3_9STRA</name>
<comment type="caution">
    <text evidence="3">The sequence shown here is derived from an EMBL/GenBank/DDBJ whole genome shotgun (WGS) entry which is preliminary data.</text>
</comment>
<dbReference type="PANTHER" id="PTHR42912">
    <property type="entry name" value="METHYLTRANSFERASE"/>
    <property type="match status" value="1"/>
</dbReference>
<dbReference type="PANTHER" id="PTHR42912:SF80">
    <property type="entry name" value="METHYLTRANSFERASE DOMAIN-CONTAINING PROTEIN"/>
    <property type="match status" value="1"/>
</dbReference>
<dbReference type="AlphaFoldDB" id="A0A3R7HMN3"/>
<keyword evidence="1" id="KW-0812">Transmembrane</keyword>
<evidence type="ECO:0000259" key="2">
    <source>
        <dbReference type="Pfam" id="PF13649"/>
    </source>
</evidence>
<reference evidence="3 4" key="1">
    <citation type="submission" date="2018-07" db="EMBL/GenBank/DDBJ databases">
        <title>Genome sequencing of oomycete isolates from Chile give support for New Zealand origin for Phytophthora kernoviae and make available the first Nothophytophthora sp. genome.</title>
        <authorList>
            <person name="Studholme D.J."/>
            <person name="Sanfuentes E."/>
            <person name="Panda P."/>
            <person name="Hill R."/>
            <person name="Sambles C."/>
            <person name="Grant M."/>
            <person name="Williams N.M."/>
            <person name="Mcdougal R.L."/>
        </authorList>
    </citation>
    <scope>NUCLEOTIDE SEQUENCE [LARGE SCALE GENOMIC DNA]</scope>
    <source>
        <strain evidence="3">Chile7</strain>
    </source>
</reference>
<gene>
    <name evidence="3" type="ORF">BBJ29_009468</name>
</gene>
<dbReference type="Gene3D" id="3.40.50.150">
    <property type="entry name" value="Vaccinia Virus protein VP39"/>
    <property type="match status" value="1"/>
</dbReference>
<dbReference type="CDD" id="cd02440">
    <property type="entry name" value="AdoMet_MTases"/>
    <property type="match status" value="1"/>
</dbReference>